<gene>
    <name evidence="2" type="ORF">OS242_01365</name>
</gene>
<evidence type="ECO:0000313" key="3">
    <source>
        <dbReference type="Proteomes" id="UP001208017"/>
    </source>
</evidence>
<name>A0ABT3WXY9_9BACL</name>
<dbReference type="EMBL" id="JAPMLT010000001">
    <property type="protein sequence ID" value="MCX7568617.1"/>
    <property type="molecule type" value="Genomic_DNA"/>
</dbReference>
<dbReference type="Proteomes" id="UP001208017">
    <property type="component" value="Unassembled WGS sequence"/>
</dbReference>
<sequence>MPNHKNIFRNKVDFAHEEFATEFYKPKGRPRPREMKSQQGQYTHNDFTHKSLKRQMHAKIGNASE</sequence>
<dbReference type="RefSeq" id="WP_267149858.1">
    <property type="nucleotide sequence ID" value="NZ_JAPMLT010000001.1"/>
</dbReference>
<reference evidence="2 3" key="1">
    <citation type="submission" date="2022-11" db="EMBL/GenBank/DDBJ databases">
        <title>Study of microbial diversity in lake waters.</title>
        <authorList>
            <person name="Zhang J."/>
        </authorList>
    </citation>
    <scope>NUCLEOTIDE SEQUENCE [LARGE SCALE GENOMIC DNA]</scope>
    <source>
        <strain evidence="2 3">DT12</strain>
    </source>
</reference>
<proteinExistence type="predicted"/>
<feature type="region of interest" description="Disordered" evidence="1">
    <location>
        <begin position="26"/>
        <end position="65"/>
    </location>
</feature>
<evidence type="ECO:0000256" key="1">
    <source>
        <dbReference type="SAM" id="MobiDB-lite"/>
    </source>
</evidence>
<accession>A0ABT3WXY9</accession>
<keyword evidence="3" id="KW-1185">Reference proteome</keyword>
<organism evidence="2 3">
    <name type="scientific">Tumebacillus lacus</name>
    <dbReference type="NCBI Taxonomy" id="2995335"/>
    <lineage>
        <taxon>Bacteria</taxon>
        <taxon>Bacillati</taxon>
        <taxon>Bacillota</taxon>
        <taxon>Bacilli</taxon>
        <taxon>Bacillales</taxon>
        <taxon>Alicyclobacillaceae</taxon>
        <taxon>Tumebacillus</taxon>
    </lineage>
</organism>
<evidence type="ECO:0000313" key="2">
    <source>
        <dbReference type="EMBL" id="MCX7568617.1"/>
    </source>
</evidence>
<comment type="caution">
    <text evidence="2">The sequence shown here is derived from an EMBL/GenBank/DDBJ whole genome shotgun (WGS) entry which is preliminary data.</text>
</comment>
<protein>
    <submittedName>
        <fullName evidence="2">Uncharacterized protein</fullName>
    </submittedName>
</protein>